<gene>
    <name evidence="7" type="ORF">C1I91_07340</name>
</gene>
<dbReference type="AlphaFoldDB" id="A0A3R5QWZ1"/>
<evidence type="ECO:0000313" key="8">
    <source>
        <dbReference type="Proteomes" id="UP000286268"/>
    </source>
</evidence>
<dbReference type="GO" id="GO:0030313">
    <property type="term" value="C:cell envelope"/>
    <property type="evidence" value="ECO:0007669"/>
    <property type="project" value="UniProtKB-SubCell"/>
</dbReference>
<keyword evidence="4" id="KW-0732">Signal</keyword>
<keyword evidence="2" id="KW-0813">Transport</keyword>
<dbReference type="Gene3D" id="3.40.50.1980">
    <property type="entry name" value="Nitrogenase molybdenum iron protein domain"/>
    <property type="match status" value="1"/>
</dbReference>
<organism evidence="7 8">
    <name type="scientific">Clostridium manihotivorum</name>
    <dbReference type="NCBI Taxonomy" id="2320868"/>
    <lineage>
        <taxon>Bacteria</taxon>
        <taxon>Bacillati</taxon>
        <taxon>Bacillota</taxon>
        <taxon>Clostridia</taxon>
        <taxon>Eubacteriales</taxon>
        <taxon>Clostridiaceae</taxon>
        <taxon>Clostridium</taxon>
    </lineage>
</organism>
<dbReference type="GO" id="GO:0030001">
    <property type="term" value="P:metal ion transport"/>
    <property type="evidence" value="ECO:0007669"/>
    <property type="project" value="InterPro"/>
</dbReference>
<dbReference type="OrthoDB" id="1929331at2"/>
<feature type="coiled-coil region" evidence="5">
    <location>
        <begin position="179"/>
        <end position="206"/>
    </location>
</feature>
<name>A0A3R5QWZ1_9CLOT</name>
<keyword evidence="6" id="KW-1133">Transmembrane helix</keyword>
<dbReference type="GO" id="GO:0046872">
    <property type="term" value="F:metal ion binding"/>
    <property type="evidence" value="ECO:0007669"/>
    <property type="project" value="UniProtKB-KW"/>
</dbReference>
<evidence type="ECO:0000256" key="6">
    <source>
        <dbReference type="SAM" id="Phobius"/>
    </source>
</evidence>
<dbReference type="PANTHER" id="PTHR42953">
    <property type="entry name" value="HIGH-AFFINITY ZINC UPTAKE SYSTEM PROTEIN ZNUA-RELATED"/>
    <property type="match status" value="1"/>
</dbReference>
<keyword evidence="6" id="KW-0472">Membrane</keyword>
<dbReference type="SUPFAM" id="SSF53807">
    <property type="entry name" value="Helical backbone' metal receptor"/>
    <property type="match status" value="1"/>
</dbReference>
<keyword evidence="5" id="KW-0175">Coiled coil</keyword>
<evidence type="ECO:0000256" key="5">
    <source>
        <dbReference type="SAM" id="Coils"/>
    </source>
</evidence>
<evidence type="ECO:0000256" key="1">
    <source>
        <dbReference type="ARBA" id="ARBA00004196"/>
    </source>
</evidence>
<keyword evidence="8" id="KW-1185">Reference proteome</keyword>
<dbReference type="InterPro" id="IPR006127">
    <property type="entry name" value="ZnuA-like"/>
</dbReference>
<dbReference type="RefSeq" id="WP_128212277.1">
    <property type="nucleotide sequence ID" value="NZ_CP025746.1"/>
</dbReference>
<accession>A0A3R5QWZ1</accession>
<reference evidence="7 8" key="1">
    <citation type="submission" date="2018-01" db="EMBL/GenBank/DDBJ databases">
        <title>Genome Sequencing and Assembly of Anaerobacter polyendosporus strain CT4.</title>
        <authorList>
            <person name="Tachaapaikoon C."/>
            <person name="Sutheeworapong S."/>
            <person name="Jenjaroenpun P."/>
            <person name="Wongsurawat T."/>
            <person name="Nookeaw I."/>
            <person name="Cheawchanlertfa P."/>
            <person name="Kosugi A."/>
            <person name="Cheevadhanarak S."/>
            <person name="Ratanakhanokchai K."/>
        </authorList>
    </citation>
    <scope>NUCLEOTIDE SEQUENCE [LARGE SCALE GENOMIC DNA]</scope>
    <source>
        <strain evidence="7 8">CT4</strain>
    </source>
</reference>
<dbReference type="KEGG" id="cmah:C1I91_07340"/>
<evidence type="ECO:0000256" key="4">
    <source>
        <dbReference type="ARBA" id="ARBA00022729"/>
    </source>
</evidence>
<evidence type="ECO:0000313" key="7">
    <source>
        <dbReference type="EMBL" id="QAA31464.1"/>
    </source>
</evidence>
<evidence type="ECO:0000256" key="2">
    <source>
        <dbReference type="ARBA" id="ARBA00022448"/>
    </source>
</evidence>
<dbReference type="InterPro" id="IPR050492">
    <property type="entry name" value="Bact_metal-bind_prot9"/>
</dbReference>
<sequence length="307" mass="36427">MKKFDMKKFTFVLIGINIIFFIFISTYYKPKVVNSVDSTVEQRDVYLNIITTNKFIYNSAKQIVKDKHNVSYMFNNRNDSMNFKFSNDSLDNVSKYDLLLYMGTSTEPWINEFIDGLKKGKVGIVNLSRGTKTLNYTKPQNINGYEIKINPYYWLSPDEYKIFLYNLKSAIQDKDPKNREFYEQNYKEVTDEFDKITNDLKDASSDLQDYRVYTTDDDLDYIIKYLGINATKITDLTKIQDYEKDFNKDSNKNLIIYSDEEKFRAFKNRLSGVTYSDMEIKIPEYSDKYKDFFYNLISKFKGLEEKS</sequence>
<dbReference type="PANTHER" id="PTHR42953:SF1">
    <property type="entry name" value="METAL-BINDING PROTEIN HI_0362-RELATED"/>
    <property type="match status" value="1"/>
</dbReference>
<dbReference type="Proteomes" id="UP000286268">
    <property type="component" value="Chromosome"/>
</dbReference>
<feature type="transmembrane region" description="Helical" evidence="6">
    <location>
        <begin position="9"/>
        <end position="28"/>
    </location>
</feature>
<keyword evidence="6" id="KW-0812">Transmembrane</keyword>
<protein>
    <submittedName>
        <fullName evidence="7">ABC transporter substrate-binding protein</fullName>
    </submittedName>
</protein>
<keyword evidence="3" id="KW-0479">Metal-binding</keyword>
<dbReference type="EMBL" id="CP025746">
    <property type="protein sequence ID" value="QAA31464.1"/>
    <property type="molecule type" value="Genomic_DNA"/>
</dbReference>
<comment type="subcellular location">
    <subcellularLocation>
        <location evidence="1">Cell envelope</location>
    </subcellularLocation>
</comment>
<proteinExistence type="predicted"/>
<dbReference type="Pfam" id="PF01297">
    <property type="entry name" value="ZnuA"/>
    <property type="match status" value="1"/>
</dbReference>
<evidence type="ECO:0000256" key="3">
    <source>
        <dbReference type="ARBA" id="ARBA00022723"/>
    </source>
</evidence>